<comment type="caution">
    <text evidence="2">The sequence shown here is derived from an EMBL/GenBank/DDBJ whole genome shotgun (WGS) entry which is preliminary data.</text>
</comment>
<sequence length="87" mass="10624">MDPWVLEIFLFWYWAIIFWLLLFLSVIIFFVALKLKSWKCSLISLIVFIPNVMAILLTELEKVMYLFLLWFLFQGYVAFRLIKKHKT</sequence>
<keyword evidence="1" id="KW-0472">Membrane</keyword>
<dbReference type="Proteomes" id="UP000234748">
    <property type="component" value="Unassembled WGS sequence"/>
</dbReference>
<feature type="transmembrane region" description="Helical" evidence="1">
    <location>
        <begin position="63"/>
        <end position="82"/>
    </location>
</feature>
<gene>
    <name evidence="2" type="ORF">CUU66_20655</name>
</gene>
<evidence type="ECO:0000313" key="3">
    <source>
        <dbReference type="Proteomes" id="UP000234748"/>
    </source>
</evidence>
<keyword evidence="1" id="KW-1133">Transmembrane helix</keyword>
<keyword evidence="1" id="KW-0812">Transmembrane</keyword>
<evidence type="ECO:0000313" key="2">
    <source>
        <dbReference type="EMBL" id="PLT28066.1"/>
    </source>
</evidence>
<reference evidence="2 3" key="1">
    <citation type="submission" date="2017-11" db="EMBL/GenBank/DDBJ databases">
        <title>Comparitive Functional Genomics of Dry Heat Resistant strains isolated from the Viking Spacecraft.</title>
        <authorList>
            <person name="Seuylemezian A."/>
            <person name="Cooper K."/>
            <person name="Vaishampayan P."/>
        </authorList>
    </citation>
    <scope>NUCLEOTIDE SEQUENCE [LARGE SCALE GENOMIC DNA]</scope>
    <source>
        <strain evidence="2 3">V1-29</strain>
    </source>
</reference>
<evidence type="ECO:0000256" key="1">
    <source>
        <dbReference type="SAM" id="Phobius"/>
    </source>
</evidence>
<protein>
    <submittedName>
        <fullName evidence="2">Uncharacterized protein</fullName>
    </submittedName>
</protein>
<feature type="transmembrane region" description="Helical" evidence="1">
    <location>
        <begin position="40"/>
        <end position="57"/>
    </location>
</feature>
<dbReference type="AlphaFoldDB" id="A0A2N5M124"/>
<feature type="transmembrane region" description="Helical" evidence="1">
    <location>
        <begin position="12"/>
        <end position="33"/>
    </location>
</feature>
<name>A0A2N5M124_9BACI</name>
<dbReference type="EMBL" id="PGUY01000068">
    <property type="protein sequence ID" value="PLT28066.1"/>
    <property type="molecule type" value="Genomic_DNA"/>
</dbReference>
<keyword evidence="3" id="KW-1185">Reference proteome</keyword>
<proteinExistence type="predicted"/>
<organism evidence="2 3">
    <name type="scientific">Peribacillus deserti</name>
    <dbReference type="NCBI Taxonomy" id="673318"/>
    <lineage>
        <taxon>Bacteria</taxon>
        <taxon>Bacillati</taxon>
        <taxon>Bacillota</taxon>
        <taxon>Bacilli</taxon>
        <taxon>Bacillales</taxon>
        <taxon>Bacillaceae</taxon>
        <taxon>Peribacillus</taxon>
    </lineage>
</organism>
<accession>A0A2N5M124</accession>